<proteinExistence type="predicted"/>
<dbReference type="EMBL" id="VDMD01000021">
    <property type="protein sequence ID" value="TRM60604.1"/>
    <property type="molecule type" value="Genomic_DNA"/>
</dbReference>
<comment type="caution">
    <text evidence="1">The sequence shown here is derived from an EMBL/GenBank/DDBJ whole genome shotgun (WGS) entry which is preliminary data.</text>
</comment>
<protein>
    <submittedName>
        <fullName evidence="1">Uncharacterized protein</fullName>
    </submittedName>
</protein>
<evidence type="ECO:0000313" key="1">
    <source>
        <dbReference type="EMBL" id="TRM60604.1"/>
    </source>
</evidence>
<accession>A0A550C731</accession>
<evidence type="ECO:0000313" key="2">
    <source>
        <dbReference type="Proteomes" id="UP000320762"/>
    </source>
</evidence>
<dbReference type="Proteomes" id="UP000320762">
    <property type="component" value="Unassembled WGS sequence"/>
</dbReference>
<organism evidence="1 2">
    <name type="scientific">Schizophyllum amplum</name>
    <dbReference type="NCBI Taxonomy" id="97359"/>
    <lineage>
        <taxon>Eukaryota</taxon>
        <taxon>Fungi</taxon>
        <taxon>Dikarya</taxon>
        <taxon>Basidiomycota</taxon>
        <taxon>Agaricomycotina</taxon>
        <taxon>Agaricomycetes</taxon>
        <taxon>Agaricomycetidae</taxon>
        <taxon>Agaricales</taxon>
        <taxon>Schizophyllaceae</taxon>
        <taxon>Schizophyllum</taxon>
    </lineage>
</organism>
<dbReference type="AlphaFoldDB" id="A0A550C731"/>
<name>A0A550C731_9AGAR</name>
<gene>
    <name evidence="1" type="ORF">BD626DRAFT_504612</name>
</gene>
<keyword evidence="2" id="KW-1185">Reference proteome</keyword>
<reference evidence="1 2" key="1">
    <citation type="journal article" date="2019" name="New Phytol.">
        <title>Comparative genomics reveals unique wood-decay strategies and fruiting body development in the Schizophyllaceae.</title>
        <authorList>
            <person name="Almasi E."/>
            <person name="Sahu N."/>
            <person name="Krizsan K."/>
            <person name="Balint B."/>
            <person name="Kovacs G.M."/>
            <person name="Kiss B."/>
            <person name="Cseklye J."/>
            <person name="Drula E."/>
            <person name="Henrissat B."/>
            <person name="Nagy I."/>
            <person name="Chovatia M."/>
            <person name="Adam C."/>
            <person name="LaButti K."/>
            <person name="Lipzen A."/>
            <person name="Riley R."/>
            <person name="Grigoriev I.V."/>
            <person name="Nagy L.G."/>
        </authorList>
    </citation>
    <scope>NUCLEOTIDE SEQUENCE [LARGE SCALE GENOMIC DNA]</scope>
    <source>
        <strain evidence="1 2">NL-1724</strain>
    </source>
</reference>
<sequence>MTLTGQLSPGVRITMTMDSTSSGARRMGAKAPAWLRESSVLTVQLHWLAAPAVHCRHRGRSC</sequence>